<evidence type="ECO:0000256" key="3">
    <source>
        <dbReference type="ARBA" id="ARBA00022964"/>
    </source>
</evidence>
<dbReference type="SUPFAM" id="SSF48484">
    <property type="entry name" value="Lipoxigenase"/>
    <property type="match status" value="1"/>
</dbReference>
<evidence type="ECO:0000256" key="8">
    <source>
        <dbReference type="RuleBase" id="RU003974"/>
    </source>
</evidence>
<name>A0ABM0MK05_SACKO</name>
<dbReference type="Pfam" id="PF01477">
    <property type="entry name" value="PLAT"/>
    <property type="match status" value="1"/>
</dbReference>
<dbReference type="PANTHER" id="PTHR11771">
    <property type="entry name" value="LIPOXYGENASE"/>
    <property type="match status" value="1"/>
</dbReference>
<feature type="domain" description="Lipoxygenase" evidence="10">
    <location>
        <begin position="388"/>
        <end position="560"/>
    </location>
</feature>
<dbReference type="InterPro" id="IPR013819">
    <property type="entry name" value="LipOase_C"/>
</dbReference>
<dbReference type="Gene3D" id="3.10.450.60">
    <property type="match status" value="1"/>
</dbReference>
<keyword evidence="2 8" id="KW-0479">Metal-binding</keyword>
<organism evidence="11 12">
    <name type="scientific">Saccoglossus kowalevskii</name>
    <name type="common">Acorn worm</name>
    <dbReference type="NCBI Taxonomy" id="10224"/>
    <lineage>
        <taxon>Eukaryota</taxon>
        <taxon>Metazoa</taxon>
        <taxon>Hemichordata</taxon>
        <taxon>Enteropneusta</taxon>
        <taxon>Harrimaniidae</taxon>
        <taxon>Saccoglossus</taxon>
    </lineage>
</organism>
<dbReference type="PRINTS" id="PR00087">
    <property type="entry name" value="LIPOXYGENASE"/>
</dbReference>
<evidence type="ECO:0000256" key="6">
    <source>
        <dbReference type="ARBA" id="ARBA00023098"/>
    </source>
</evidence>
<dbReference type="Pfam" id="PF00305">
    <property type="entry name" value="Lipoxygenase"/>
    <property type="match status" value="2"/>
</dbReference>
<comment type="caution">
    <text evidence="7">Lacks conserved residue(s) required for the propagation of feature annotation.</text>
</comment>
<keyword evidence="11" id="KW-1185">Reference proteome</keyword>
<accession>A0ABM0MK05</accession>
<evidence type="ECO:0000259" key="9">
    <source>
        <dbReference type="PROSITE" id="PS50095"/>
    </source>
</evidence>
<keyword evidence="3 8" id="KW-0223">Dioxygenase</keyword>
<evidence type="ECO:0000256" key="1">
    <source>
        <dbReference type="ARBA" id="ARBA00001962"/>
    </source>
</evidence>
<protein>
    <submittedName>
        <fullName evidence="12">Arachidonate 5-lipoxygenase-like</fullName>
    </submittedName>
</protein>
<comment type="cofactor">
    <cofactor evidence="1 8">
        <name>Fe cation</name>
        <dbReference type="ChEBI" id="CHEBI:24875"/>
    </cofactor>
</comment>
<keyword evidence="6" id="KW-0443">Lipid metabolism</keyword>
<dbReference type="InterPro" id="IPR001024">
    <property type="entry name" value="PLAT/LH2_dom"/>
</dbReference>
<dbReference type="RefSeq" id="XP_006820346.1">
    <property type="nucleotide sequence ID" value="XM_006820283.1"/>
</dbReference>
<dbReference type="Proteomes" id="UP000694865">
    <property type="component" value="Unplaced"/>
</dbReference>
<evidence type="ECO:0000313" key="12">
    <source>
        <dbReference type="RefSeq" id="XP_006820346.1"/>
    </source>
</evidence>
<dbReference type="PROSITE" id="PS00081">
    <property type="entry name" value="LIPOXYGENASE_2"/>
    <property type="match status" value="1"/>
</dbReference>
<dbReference type="Gene3D" id="2.40.180.10">
    <property type="entry name" value="Catalase core domain"/>
    <property type="match status" value="1"/>
</dbReference>
<dbReference type="PROSITE" id="PS51393">
    <property type="entry name" value="LIPOXYGENASE_3"/>
    <property type="match status" value="2"/>
</dbReference>
<proteinExistence type="inferred from homology"/>
<keyword evidence="5 8" id="KW-0408">Iron</keyword>
<dbReference type="InterPro" id="IPR036392">
    <property type="entry name" value="PLAT/LH2_dom_sf"/>
</dbReference>
<feature type="domain" description="Lipoxygenase" evidence="10">
    <location>
        <begin position="162"/>
        <end position="367"/>
    </location>
</feature>
<dbReference type="SUPFAM" id="SSF49723">
    <property type="entry name" value="Lipase/lipooxygenase domain (PLAT/LH2 domain)"/>
    <property type="match status" value="1"/>
</dbReference>
<dbReference type="GeneID" id="102805620"/>
<dbReference type="InterPro" id="IPR036226">
    <property type="entry name" value="LipOase_C_sf"/>
</dbReference>
<evidence type="ECO:0000259" key="10">
    <source>
        <dbReference type="PROSITE" id="PS51393"/>
    </source>
</evidence>
<reference evidence="12" key="1">
    <citation type="submission" date="2025-08" db="UniProtKB">
        <authorList>
            <consortium name="RefSeq"/>
        </authorList>
    </citation>
    <scope>IDENTIFICATION</scope>
    <source>
        <tissue evidence="12">Testes</tissue>
    </source>
</reference>
<evidence type="ECO:0000256" key="7">
    <source>
        <dbReference type="PROSITE-ProRule" id="PRU00152"/>
    </source>
</evidence>
<sequence>MGYVLKKADYKVRVKTDNLVGSGTDADVHIILYNESGQASRTTELTKLGNDFERGDTDSFAIYDMPNFGPVARIEIWRDSWLDDSWYVDYIEVEDKSHRMKYPFPIQRWITRRHLVIDKYDSSLPQDSSQPEQMRLELDRELNKYQFVTLNEGLPPVNMQFWDKDWYFGAQRLMGCNAAQIKLCTEIPSKFGVTNELVDGLLDNMSLDEALSNEQLFIVDHKILDGITSTKLNDQMVLCAPIALFFVNKEEQLVPVAIQLFQEKGVDNPLGVYSCVYVFSPTNPKYTWMFFNNADAVIHEPSTHLLCTHLIMECFAVCMHRRLSQSHPIFRLLEPHFQYLISVNHIGLPVLLDPDGWFDRVLTGGREVAFENLEMNNIISIVPLEDTEKLTNEWELQDWADDVHVFVMQGMPGNGKFSTKTELIDTLTSVIFICSVGHASVNFNQYDEYSSPLRYSMKLLGQPPESAEVALTESDILQHIPNKTTVIEAVVMTKTLSSHGTQSLGYFDEMFQKDPISINALRDFRENLIEVGKIIESRNKDRIAKYLYLHPSLLQNAISI</sequence>
<gene>
    <name evidence="12" type="primary">LOC102805620</name>
</gene>
<feature type="domain" description="PLAT" evidence="9">
    <location>
        <begin position="8"/>
        <end position="124"/>
    </location>
</feature>
<evidence type="ECO:0000256" key="4">
    <source>
        <dbReference type="ARBA" id="ARBA00023002"/>
    </source>
</evidence>
<dbReference type="InterPro" id="IPR020833">
    <property type="entry name" value="LipOase_Fe_BS"/>
</dbReference>
<dbReference type="Gene3D" id="1.20.245.10">
    <property type="entry name" value="Lipoxygenase-1, Domain 5"/>
    <property type="match status" value="1"/>
</dbReference>
<evidence type="ECO:0000256" key="2">
    <source>
        <dbReference type="ARBA" id="ARBA00022723"/>
    </source>
</evidence>
<dbReference type="PROSITE" id="PS50095">
    <property type="entry name" value="PLAT"/>
    <property type="match status" value="1"/>
</dbReference>
<dbReference type="InterPro" id="IPR000907">
    <property type="entry name" value="LipOase"/>
</dbReference>
<comment type="similarity">
    <text evidence="8">Belongs to the lipoxygenase family.</text>
</comment>
<dbReference type="InterPro" id="IPR020834">
    <property type="entry name" value="LipOase_CS"/>
</dbReference>
<keyword evidence="4 8" id="KW-0560">Oxidoreductase</keyword>
<evidence type="ECO:0000256" key="5">
    <source>
        <dbReference type="ARBA" id="ARBA00023004"/>
    </source>
</evidence>
<dbReference type="PROSITE" id="PS00711">
    <property type="entry name" value="LIPOXYGENASE_1"/>
    <property type="match status" value="1"/>
</dbReference>
<dbReference type="SMART" id="SM00308">
    <property type="entry name" value="LH2"/>
    <property type="match status" value="1"/>
</dbReference>
<evidence type="ECO:0000313" key="11">
    <source>
        <dbReference type="Proteomes" id="UP000694865"/>
    </source>
</evidence>